<feature type="domain" description="IPT/TIG" evidence="1">
    <location>
        <begin position="208"/>
        <end position="283"/>
    </location>
</feature>
<feature type="non-terminal residue" evidence="2">
    <location>
        <position position="351"/>
    </location>
</feature>
<dbReference type="InterPro" id="IPR013783">
    <property type="entry name" value="Ig-like_fold"/>
</dbReference>
<name>X1MRT0_9ZZZZ</name>
<gene>
    <name evidence="2" type="ORF">S06H3_12625</name>
</gene>
<dbReference type="EMBL" id="BARV01006174">
    <property type="protein sequence ID" value="GAI09084.1"/>
    <property type="molecule type" value="Genomic_DNA"/>
</dbReference>
<dbReference type="InterPro" id="IPR014756">
    <property type="entry name" value="Ig_E-set"/>
</dbReference>
<evidence type="ECO:0000259" key="1">
    <source>
        <dbReference type="Pfam" id="PF01833"/>
    </source>
</evidence>
<comment type="caution">
    <text evidence="2">The sequence shown here is derived from an EMBL/GenBank/DDBJ whole genome shotgun (WGS) entry which is preliminary data.</text>
</comment>
<dbReference type="InterPro" id="IPR002909">
    <property type="entry name" value="IPT_dom"/>
</dbReference>
<feature type="domain" description="IPT/TIG" evidence="1">
    <location>
        <begin position="125"/>
        <end position="202"/>
    </location>
</feature>
<evidence type="ECO:0000313" key="2">
    <source>
        <dbReference type="EMBL" id="GAI09084.1"/>
    </source>
</evidence>
<organism evidence="2">
    <name type="scientific">marine sediment metagenome</name>
    <dbReference type="NCBI Taxonomy" id="412755"/>
    <lineage>
        <taxon>unclassified sequences</taxon>
        <taxon>metagenomes</taxon>
        <taxon>ecological metagenomes</taxon>
    </lineage>
</organism>
<dbReference type="Pfam" id="PF01833">
    <property type="entry name" value="TIG"/>
    <property type="match status" value="3"/>
</dbReference>
<reference evidence="2" key="1">
    <citation type="journal article" date="2014" name="Front. Microbiol.">
        <title>High frequency of phylogenetically diverse reductive dehalogenase-homologous genes in deep subseafloor sedimentary metagenomes.</title>
        <authorList>
            <person name="Kawai M."/>
            <person name="Futagami T."/>
            <person name="Toyoda A."/>
            <person name="Takaki Y."/>
            <person name="Nishi S."/>
            <person name="Hori S."/>
            <person name="Arai W."/>
            <person name="Tsubouchi T."/>
            <person name="Morono Y."/>
            <person name="Uchiyama I."/>
            <person name="Ito T."/>
            <person name="Fujiyama A."/>
            <person name="Inagaki F."/>
            <person name="Takami H."/>
        </authorList>
    </citation>
    <scope>NUCLEOTIDE SEQUENCE</scope>
    <source>
        <strain evidence="2">Expedition CK06-06</strain>
    </source>
</reference>
<accession>X1MRT0</accession>
<protein>
    <recommendedName>
        <fullName evidence="1">IPT/TIG domain-containing protein</fullName>
    </recommendedName>
</protein>
<dbReference type="SUPFAM" id="SSF81296">
    <property type="entry name" value="E set domains"/>
    <property type="match status" value="2"/>
</dbReference>
<dbReference type="AlphaFoldDB" id="X1MRT0"/>
<feature type="domain" description="IPT/TIG" evidence="1">
    <location>
        <begin position="36"/>
        <end position="80"/>
    </location>
</feature>
<dbReference type="Gene3D" id="2.60.40.10">
    <property type="entry name" value="Immunoglobulins"/>
    <property type="match status" value="3"/>
</dbReference>
<proteinExistence type="predicted"/>
<sequence length="351" mass="36769">MKCSKIFRTLTVAVTLSLLIVLIPSTPALAAPEITLSPTFGSIGTKVTITGANFESYRGDIISIFFDGVEIANSPLTVPETGSFTTYFSIPDDAAPGRAWVRIKSDVGTQLASSSFITWETEIELYPPDGAVGTIVTIKGKGFYADETVTVCYYNRTKETLGTEVATPAGEFTCTFTIPDSTAGEHKIVVEDAEGNSAKANFEVIPSTTLNPTSGAMGDEITVSGAGFDDDADVTIYLDNIEMATTQTDKNGSFETTFYVPVMKPDTYNIEAKDDGGNRGKTGFTVTAGASLSQTIGNVGTPLIVSGTGFKVGGVVTITYDAVEVKTAIAGNNGAFSIAFNVPPSVGGNHT</sequence>